<dbReference type="GO" id="GO:0003886">
    <property type="term" value="F:DNA (cytosine-5-)-methyltransferase activity"/>
    <property type="evidence" value="ECO:0007669"/>
    <property type="project" value="UniProtKB-EC"/>
</dbReference>
<accession>A0A3S8UBR9</accession>
<dbReference type="Gene3D" id="3.90.120.10">
    <property type="entry name" value="DNA Methylase, subunit A, domain 2"/>
    <property type="match status" value="1"/>
</dbReference>
<dbReference type="InterPro" id="IPR029063">
    <property type="entry name" value="SAM-dependent_MTases_sf"/>
</dbReference>
<dbReference type="PROSITE" id="PS51679">
    <property type="entry name" value="SAM_MT_C5"/>
    <property type="match status" value="1"/>
</dbReference>
<evidence type="ECO:0000313" key="11">
    <source>
        <dbReference type="Proteomes" id="UP000282002"/>
    </source>
</evidence>
<name>A0A3S8UBR9_9RHOB</name>
<dbReference type="Gene3D" id="3.40.50.150">
    <property type="entry name" value="Vaccinia Virus protein VP39"/>
    <property type="match status" value="1"/>
</dbReference>
<keyword evidence="11" id="KW-1185">Reference proteome</keyword>
<feature type="compositionally biased region" description="Basic residues" evidence="9">
    <location>
        <begin position="414"/>
        <end position="423"/>
    </location>
</feature>
<sequence length="446" mass="49141">MGRNLGGYRMARPIGVDLFSGAGGMSLGFEQAGFDVVAAVEIDPVHAAVHKFNFPNCAIIPRSVRDVSGIEIRAAAGIGDRTVDVVLGGAPCQGFSLIGQRAIDDPRNSLVKDFVRLVRELDASYFVFENVKGLTVGRHRKFLFELIEEFEEIGYSVQRDWRVLNAADYGVPQDRQRLILMGAKRGRALPAYPKTIAERPTCQDALADLPNAEMFDLLLHADSVQTVALGKPSAYAEALRGLGNDSWGYGHPRIWDPSRLTSSARTEHTEISRRRFRETEQGRVEPISRLFKLPADGVSNTLRAGTDSSRGAFTSPRPIHYAYDRCVTVREMARLHGFPDWFRFNVTKWHGARQIGNSVPPPLARAVGSVVIAALGIPPTRPTEAMGLGEEKLLSMGNTEAAAYFEVQNPIGRRDKKSGARKRRQEETEASYALNRGMQHIDGVAS</sequence>
<evidence type="ECO:0000313" key="10">
    <source>
        <dbReference type="EMBL" id="AZL60988.1"/>
    </source>
</evidence>
<organism evidence="10 11">
    <name type="scientific">Tabrizicola piscis</name>
    <dbReference type="NCBI Taxonomy" id="2494374"/>
    <lineage>
        <taxon>Bacteria</taxon>
        <taxon>Pseudomonadati</taxon>
        <taxon>Pseudomonadota</taxon>
        <taxon>Alphaproteobacteria</taxon>
        <taxon>Rhodobacterales</taxon>
        <taxon>Paracoccaceae</taxon>
        <taxon>Tabrizicola</taxon>
    </lineage>
</organism>
<evidence type="ECO:0000256" key="3">
    <source>
        <dbReference type="ARBA" id="ARBA00022691"/>
    </source>
</evidence>
<evidence type="ECO:0000256" key="9">
    <source>
        <dbReference type="SAM" id="MobiDB-lite"/>
    </source>
</evidence>
<dbReference type="NCBIfam" id="TIGR00675">
    <property type="entry name" value="dcm"/>
    <property type="match status" value="1"/>
</dbReference>
<dbReference type="KEGG" id="taw:EI545_02365"/>
<proteinExistence type="inferred from homology"/>
<evidence type="ECO:0000256" key="7">
    <source>
        <dbReference type="RuleBase" id="RU000416"/>
    </source>
</evidence>
<dbReference type="PRINTS" id="PR00105">
    <property type="entry name" value="C5METTRFRASE"/>
</dbReference>
<dbReference type="EMBL" id="CP034328">
    <property type="protein sequence ID" value="AZL60988.1"/>
    <property type="molecule type" value="Genomic_DNA"/>
</dbReference>
<dbReference type="AlphaFoldDB" id="A0A3S8UBR9"/>
<keyword evidence="1 6" id="KW-0489">Methyltransferase</keyword>
<dbReference type="GO" id="GO:0032259">
    <property type="term" value="P:methylation"/>
    <property type="evidence" value="ECO:0007669"/>
    <property type="project" value="UniProtKB-KW"/>
</dbReference>
<dbReference type="SUPFAM" id="SSF53335">
    <property type="entry name" value="S-adenosyl-L-methionine-dependent methyltransferases"/>
    <property type="match status" value="1"/>
</dbReference>
<evidence type="ECO:0000256" key="4">
    <source>
        <dbReference type="ARBA" id="ARBA00022747"/>
    </source>
</evidence>
<keyword evidence="4" id="KW-0680">Restriction system</keyword>
<dbReference type="PANTHER" id="PTHR10629:SF52">
    <property type="entry name" value="DNA (CYTOSINE-5)-METHYLTRANSFERASE 1"/>
    <property type="match status" value="1"/>
</dbReference>
<gene>
    <name evidence="10" type="ORF">EI545_02365</name>
</gene>
<dbReference type="REBASE" id="284433">
    <property type="entry name" value="M.TspM18ORF2365P"/>
</dbReference>
<evidence type="ECO:0000256" key="2">
    <source>
        <dbReference type="ARBA" id="ARBA00022679"/>
    </source>
</evidence>
<reference evidence="10 11" key="1">
    <citation type="submission" date="2018-12" db="EMBL/GenBank/DDBJ databases">
        <title>Complete genome sequencing of Tabrizicola sp. K13M18.</title>
        <authorList>
            <person name="Bae J.-W."/>
        </authorList>
    </citation>
    <scope>NUCLEOTIDE SEQUENCE [LARGE SCALE GENOMIC DNA]</scope>
    <source>
        <strain evidence="10 11">K13M18</strain>
    </source>
</reference>
<dbReference type="Pfam" id="PF00145">
    <property type="entry name" value="DNA_methylase"/>
    <property type="match status" value="1"/>
</dbReference>
<dbReference type="Proteomes" id="UP000282002">
    <property type="component" value="Chromosome"/>
</dbReference>
<dbReference type="EC" id="2.1.1.37" evidence="8"/>
<comment type="catalytic activity">
    <reaction evidence="5 8">
        <text>a 2'-deoxycytidine in DNA + S-adenosyl-L-methionine = a 5-methyl-2'-deoxycytidine in DNA + S-adenosyl-L-homocysteine + H(+)</text>
        <dbReference type="Rhea" id="RHEA:13681"/>
        <dbReference type="Rhea" id="RHEA-COMP:11369"/>
        <dbReference type="Rhea" id="RHEA-COMP:11370"/>
        <dbReference type="ChEBI" id="CHEBI:15378"/>
        <dbReference type="ChEBI" id="CHEBI:57856"/>
        <dbReference type="ChEBI" id="CHEBI:59789"/>
        <dbReference type="ChEBI" id="CHEBI:85452"/>
        <dbReference type="ChEBI" id="CHEBI:85454"/>
        <dbReference type="EC" id="2.1.1.37"/>
    </reaction>
</comment>
<evidence type="ECO:0000256" key="1">
    <source>
        <dbReference type="ARBA" id="ARBA00022603"/>
    </source>
</evidence>
<dbReference type="InterPro" id="IPR031303">
    <property type="entry name" value="C5_meth_CS"/>
</dbReference>
<comment type="similarity">
    <text evidence="6 7">Belongs to the class I-like SAM-binding methyltransferase superfamily. C5-methyltransferase family.</text>
</comment>
<dbReference type="InterPro" id="IPR050390">
    <property type="entry name" value="C5-Methyltransferase"/>
</dbReference>
<dbReference type="PROSITE" id="PS00094">
    <property type="entry name" value="C5_MTASE_1"/>
    <property type="match status" value="1"/>
</dbReference>
<dbReference type="InterPro" id="IPR018117">
    <property type="entry name" value="C5_DNA_meth_AS"/>
</dbReference>
<keyword evidence="3 6" id="KW-0949">S-adenosyl-L-methionine</keyword>
<dbReference type="PROSITE" id="PS00095">
    <property type="entry name" value="C5_MTASE_2"/>
    <property type="match status" value="1"/>
</dbReference>
<evidence type="ECO:0000256" key="8">
    <source>
        <dbReference type="RuleBase" id="RU000417"/>
    </source>
</evidence>
<dbReference type="OrthoDB" id="9813719at2"/>
<feature type="active site" evidence="6">
    <location>
        <position position="92"/>
    </location>
</feature>
<dbReference type="InterPro" id="IPR001525">
    <property type="entry name" value="C5_MeTfrase"/>
</dbReference>
<protein>
    <recommendedName>
        <fullName evidence="8">Cytosine-specific methyltransferase</fullName>
        <ecNumber evidence="8">2.1.1.37</ecNumber>
    </recommendedName>
</protein>
<evidence type="ECO:0000256" key="5">
    <source>
        <dbReference type="ARBA" id="ARBA00047422"/>
    </source>
</evidence>
<dbReference type="PANTHER" id="PTHR10629">
    <property type="entry name" value="CYTOSINE-SPECIFIC METHYLTRANSFERASE"/>
    <property type="match status" value="1"/>
</dbReference>
<evidence type="ECO:0000256" key="6">
    <source>
        <dbReference type="PROSITE-ProRule" id="PRU01016"/>
    </source>
</evidence>
<keyword evidence="2 6" id="KW-0808">Transferase</keyword>
<feature type="region of interest" description="Disordered" evidence="9">
    <location>
        <begin position="410"/>
        <end position="432"/>
    </location>
</feature>
<dbReference type="GO" id="GO:0009307">
    <property type="term" value="P:DNA restriction-modification system"/>
    <property type="evidence" value="ECO:0007669"/>
    <property type="project" value="UniProtKB-KW"/>
</dbReference>